<keyword evidence="3" id="KW-1185">Reference proteome</keyword>
<gene>
    <name evidence="2" type="ORF">SM757_33890</name>
</gene>
<feature type="transmembrane region" description="Helical" evidence="1">
    <location>
        <begin position="77"/>
        <end position="99"/>
    </location>
</feature>
<dbReference type="RefSeq" id="WP_322468704.1">
    <property type="nucleotide sequence ID" value="NZ_JAXOJX010000127.1"/>
</dbReference>
<evidence type="ECO:0000313" key="3">
    <source>
        <dbReference type="Proteomes" id="UP001293718"/>
    </source>
</evidence>
<feature type="transmembrane region" description="Helical" evidence="1">
    <location>
        <begin position="12"/>
        <end position="40"/>
    </location>
</feature>
<evidence type="ECO:0000256" key="1">
    <source>
        <dbReference type="SAM" id="Phobius"/>
    </source>
</evidence>
<organism evidence="2 3">
    <name type="scientific">Azohydromonas lata</name>
    <dbReference type="NCBI Taxonomy" id="45677"/>
    <lineage>
        <taxon>Bacteria</taxon>
        <taxon>Pseudomonadati</taxon>
        <taxon>Pseudomonadota</taxon>
        <taxon>Betaproteobacteria</taxon>
        <taxon>Burkholderiales</taxon>
        <taxon>Sphaerotilaceae</taxon>
        <taxon>Azohydromonas</taxon>
    </lineage>
</organism>
<dbReference type="Proteomes" id="UP001293718">
    <property type="component" value="Unassembled WGS sequence"/>
</dbReference>
<evidence type="ECO:0000313" key="2">
    <source>
        <dbReference type="EMBL" id="MDZ5461579.1"/>
    </source>
</evidence>
<feature type="transmembrane region" description="Helical" evidence="1">
    <location>
        <begin position="52"/>
        <end position="70"/>
    </location>
</feature>
<name>A0ABU5IRQ7_9BURK</name>
<sequence>MTSAIASPGPRLALFRLAAAFLGGYAFCWGFIALGVAGLYALGMPFHDAEHLSSLLAVLLYLGVLLWAFAARSLRRVWAVLAGGGALMAGAASLLQSLLVP</sequence>
<proteinExistence type="predicted"/>
<keyword evidence="1" id="KW-0472">Membrane</keyword>
<keyword evidence="1" id="KW-0812">Transmembrane</keyword>
<comment type="caution">
    <text evidence="2">The sequence shown here is derived from an EMBL/GenBank/DDBJ whole genome shotgun (WGS) entry which is preliminary data.</text>
</comment>
<reference evidence="2 3" key="1">
    <citation type="submission" date="2023-11" db="EMBL/GenBank/DDBJ databases">
        <title>Draft genome of Azohydromonas lata strain H1 (DSM1123), a polyhydroxyalkanoate producer.</title>
        <authorList>
            <person name="Traversa D."/>
            <person name="D'Addabbo P."/>
            <person name="Pazzani C."/>
            <person name="Manzari C."/>
            <person name="Chiara M."/>
            <person name="Scrascia M."/>
        </authorList>
    </citation>
    <scope>NUCLEOTIDE SEQUENCE [LARGE SCALE GENOMIC DNA]</scope>
    <source>
        <strain evidence="2 3">H1</strain>
    </source>
</reference>
<protein>
    <submittedName>
        <fullName evidence="2">Iron uptake protein</fullName>
    </submittedName>
</protein>
<accession>A0ABU5IRQ7</accession>
<keyword evidence="1" id="KW-1133">Transmembrane helix</keyword>
<dbReference type="EMBL" id="JAXOJX010000127">
    <property type="protein sequence ID" value="MDZ5461579.1"/>
    <property type="molecule type" value="Genomic_DNA"/>
</dbReference>